<protein>
    <recommendedName>
        <fullName evidence="10">Peptidyl-prolyl cis-trans isomerase</fullName>
        <ecNumber evidence="10">5.2.1.8</ecNumber>
    </recommendedName>
</protein>
<comment type="function">
    <text evidence="8">Also involved in hydrogenase metallocenter assembly, probably by participating in the nickel insertion step. This function in hydrogenase biosynthesis requires chaperone activity and the presence of the metal-binding domain, but not PPIase activity.</text>
</comment>
<comment type="catalytic activity">
    <reaction evidence="1 9 10">
        <text>[protein]-peptidylproline (omega=180) = [protein]-peptidylproline (omega=0)</text>
        <dbReference type="Rhea" id="RHEA:16237"/>
        <dbReference type="Rhea" id="RHEA-COMP:10747"/>
        <dbReference type="Rhea" id="RHEA-COMP:10748"/>
        <dbReference type="ChEBI" id="CHEBI:83833"/>
        <dbReference type="ChEBI" id="CHEBI:83834"/>
        <dbReference type="EC" id="5.2.1.8"/>
    </reaction>
</comment>
<keyword evidence="5 9" id="KW-0697">Rotamase</keyword>
<dbReference type="EC" id="5.2.1.8" evidence="10"/>
<reference evidence="12" key="1">
    <citation type="journal article" date="2020" name="Biotechnol. Biofuels">
        <title>New insights from the biogas microbiome by comprehensive genome-resolved metagenomics of nearly 1600 species originating from multiple anaerobic digesters.</title>
        <authorList>
            <person name="Campanaro S."/>
            <person name="Treu L."/>
            <person name="Rodriguez-R L.M."/>
            <person name="Kovalovszki A."/>
            <person name="Ziels R.M."/>
            <person name="Maus I."/>
            <person name="Zhu X."/>
            <person name="Kougias P.G."/>
            <person name="Basile A."/>
            <person name="Luo G."/>
            <person name="Schluter A."/>
            <person name="Konstantinidis K.T."/>
            <person name="Angelidaki I."/>
        </authorList>
    </citation>
    <scope>NUCLEOTIDE SEQUENCE</scope>
    <source>
        <strain evidence="12">AS06rmzACSIP_7</strain>
    </source>
</reference>
<accession>A0A971M5P5</accession>
<dbReference type="Pfam" id="PF00254">
    <property type="entry name" value="FKBP_C"/>
    <property type="match status" value="1"/>
</dbReference>
<dbReference type="GO" id="GO:0042026">
    <property type="term" value="P:protein refolding"/>
    <property type="evidence" value="ECO:0007669"/>
    <property type="project" value="UniProtKB-ARBA"/>
</dbReference>
<dbReference type="PROSITE" id="PS50059">
    <property type="entry name" value="FKBP_PPIASE"/>
    <property type="match status" value="1"/>
</dbReference>
<evidence type="ECO:0000256" key="5">
    <source>
        <dbReference type="ARBA" id="ARBA00023110"/>
    </source>
</evidence>
<evidence type="ECO:0000256" key="8">
    <source>
        <dbReference type="ARBA" id="ARBA00037071"/>
    </source>
</evidence>
<dbReference type="Gene3D" id="3.10.50.40">
    <property type="match status" value="1"/>
</dbReference>
<comment type="subcellular location">
    <subcellularLocation>
        <location evidence="2">Cytoplasm</location>
    </subcellularLocation>
</comment>
<dbReference type="EMBL" id="JAAYEE010000180">
    <property type="protein sequence ID" value="NLW35887.1"/>
    <property type="molecule type" value="Genomic_DNA"/>
</dbReference>
<dbReference type="Proteomes" id="UP000777265">
    <property type="component" value="Unassembled WGS sequence"/>
</dbReference>
<proteinExistence type="inferred from homology"/>
<evidence type="ECO:0000256" key="3">
    <source>
        <dbReference type="ARBA" id="ARBA00006577"/>
    </source>
</evidence>
<dbReference type="GO" id="GO:0003755">
    <property type="term" value="F:peptidyl-prolyl cis-trans isomerase activity"/>
    <property type="evidence" value="ECO:0007669"/>
    <property type="project" value="UniProtKB-UniRule"/>
</dbReference>
<feature type="domain" description="PPIase FKBP-type" evidence="11">
    <location>
        <begin position="7"/>
        <end position="81"/>
    </location>
</feature>
<dbReference type="InterPro" id="IPR001179">
    <property type="entry name" value="PPIase_FKBP_dom"/>
</dbReference>
<dbReference type="AlphaFoldDB" id="A0A971M5P5"/>
<dbReference type="SUPFAM" id="SSF54534">
    <property type="entry name" value="FKBP-like"/>
    <property type="match status" value="1"/>
</dbReference>
<evidence type="ECO:0000256" key="10">
    <source>
        <dbReference type="RuleBase" id="RU003915"/>
    </source>
</evidence>
<dbReference type="PANTHER" id="PTHR47861:SF3">
    <property type="entry name" value="FKBP-TYPE PEPTIDYL-PROLYL CIS-TRANS ISOMERASE SLYD"/>
    <property type="match status" value="1"/>
</dbReference>
<dbReference type="GO" id="GO:0005737">
    <property type="term" value="C:cytoplasm"/>
    <property type="evidence" value="ECO:0007669"/>
    <property type="project" value="UniProtKB-SubCell"/>
</dbReference>
<evidence type="ECO:0000256" key="2">
    <source>
        <dbReference type="ARBA" id="ARBA00004496"/>
    </source>
</evidence>
<name>A0A971M5P5_9BACT</name>
<comment type="caution">
    <text evidence="12">The sequence shown here is derived from an EMBL/GenBank/DDBJ whole genome shotgun (WGS) entry which is preliminary data.</text>
</comment>
<sequence>MAQAKVSDKVKVHYTGYLTDGSIFDSSLDREPMEITIGERTVIPAFENGIVGMTVGDTKTVRISADDAYGPYREDLVGTIPRSQLPTHIEPQVGMVLQAHGPDGGVTLVTVKELSDDDVILDANHPLAGQDLAFEIRLVEIG</sequence>
<evidence type="ECO:0000259" key="11">
    <source>
        <dbReference type="PROSITE" id="PS50059"/>
    </source>
</evidence>
<reference evidence="12" key="2">
    <citation type="submission" date="2020-01" db="EMBL/GenBank/DDBJ databases">
        <authorList>
            <person name="Campanaro S."/>
        </authorList>
    </citation>
    <scope>NUCLEOTIDE SEQUENCE</scope>
    <source>
        <strain evidence="12">AS06rmzACSIP_7</strain>
    </source>
</reference>
<evidence type="ECO:0000256" key="1">
    <source>
        <dbReference type="ARBA" id="ARBA00000971"/>
    </source>
</evidence>
<gene>
    <name evidence="12" type="ORF">GXY80_10470</name>
</gene>
<keyword evidence="4" id="KW-0963">Cytoplasm</keyword>
<keyword evidence="6" id="KW-0143">Chaperone</keyword>
<dbReference type="InterPro" id="IPR046357">
    <property type="entry name" value="PPIase_dom_sf"/>
</dbReference>
<comment type="similarity">
    <text evidence="3 10">Belongs to the FKBP-type PPIase family.</text>
</comment>
<organism evidence="12 13">
    <name type="scientific">Syntrophorhabdus aromaticivorans</name>
    <dbReference type="NCBI Taxonomy" id="328301"/>
    <lineage>
        <taxon>Bacteria</taxon>
        <taxon>Pseudomonadati</taxon>
        <taxon>Thermodesulfobacteriota</taxon>
        <taxon>Syntrophorhabdia</taxon>
        <taxon>Syntrophorhabdales</taxon>
        <taxon>Syntrophorhabdaceae</taxon>
        <taxon>Syntrophorhabdus</taxon>
    </lineage>
</organism>
<evidence type="ECO:0000256" key="6">
    <source>
        <dbReference type="ARBA" id="ARBA00023186"/>
    </source>
</evidence>
<keyword evidence="7 9" id="KW-0413">Isomerase</keyword>
<evidence type="ECO:0000313" key="13">
    <source>
        <dbReference type="Proteomes" id="UP000777265"/>
    </source>
</evidence>
<evidence type="ECO:0000313" key="12">
    <source>
        <dbReference type="EMBL" id="NLW35887.1"/>
    </source>
</evidence>
<dbReference type="PANTHER" id="PTHR47861">
    <property type="entry name" value="FKBP-TYPE PEPTIDYL-PROLYL CIS-TRANS ISOMERASE SLYD"/>
    <property type="match status" value="1"/>
</dbReference>
<evidence type="ECO:0000256" key="9">
    <source>
        <dbReference type="PROSITE-ProRule" id="PRU00277"/>
    </source>
</evidence>
<evidence type="ECO:0000256" key="7">
    <source>
        <dbReference type="ARBA" id="ARBA00023235"/>
    </source>
</evidence>
<evidence type="ECO:0000256" key="4">
    <source>
        <dbReference type="ARBA" id="ARBA00022490"/>
    </source>
</evidence>